<dbReference type="EMBL" id="CADEPM010000010">
    <property type="protein sequence ID" value="CAB3410509.1"/>
    <property type="molecule type" value="Genomic_DNA"/>
</dbReference>
<dbReference type="AlphaFoldDB" id="A0A8S1F9E6"/>
<keyword evidence="3" id="KW-1185">Reference proteome</keyword>
<evidence type="ECO:0000313" key="3">
    <source>
        <dbReference type="Proteomes" id="UP000494206"/>
    </source>
</evidence>
<feature type="compositionally biased region" description="Low complexity" evidence="1">
    <location>
        <begin position="206"/>
        <end position="227"/>
    </location>
</feature>
<organism evidence="2 3">
    <name type="scientific">Caenorhabditis bovis</name>
    <dbReference type="NCBI Taxonomy" id="2654633"/>
    <lineage>
        <taxon>Eukaryota</taxon>
        <taxon>Metazoa</taxon>
        <taxon>Ecdysozoa</taxon>
        <taxon>Nematoda</taxon>
        <taxon>Chromadorea</taxon>
        <taxon>Rhabditida</taxon>
        <taxon>Rhabditina</taxon>
        <taxon>Rhabditomorpha</taxon>
        <taxon>Rhabditoidea</taxon>
        <taxon>Rhabditidae</taxon>
        <taxon>Peloderinae</taxon>
        <taxon>Caenorhabditis</taxon>
    </lineage>
</organism>
<evidence type="ECO:0000256" key="1">
    <source>
        <dbReference type="SAM" id="MobiDB-lite"/>
    </source>
</evidence>
<sequence length="257" mass="29607">MNSLKHITWYNDRFDFIVENMHYAPEGSGRIKHALITLSVSFIPNVSVDRLMHSRVIDMIVDKGLPNEEFDELSIKCLSNIVERILDAKIEKKSMEFKIRIHKMFSHLMRLSWDPDRKSFANFAERHSIIVRGYEEFFNIDTSKKMKGFDIVKMREELRMTALAHANKGKEAKEKRIGEERRAAEREAERKKAEEKKPESNHAANSPASTSQPSRSQASAARPADSSFQPPVFTGDILSFLMQTRDAMMANLNMKSE</sequence>
<reference evidence="2 3" key="1">
    <citation type="submission" date="2020-04" db="EMBL/GenBank/DDBJ databases">
        <authorList>
            <person name="Laetsch R D."/>
            <person name="Stevens L."/>
            <person name="Kumar S."/>
            <person name="Blaxter L. M."/>
        </authorList>
    </citation>
    <scope>NUCLEOTIDE SEQUENCE [LARGE SCALE GENOMIC DNA]</scope>
</reference>
<gene>
    <name evidence="2" type="ORF">CBOVIS_LOCUS12028</name>
</gene>
<name>A0A8S1F9E6_9PELO</name>
<protein>
    <submittedName>
        <fullName evidence="2">Uncharacterized protein</fullName>
    </submittedName>
</protein>
<evidence type="ECO:0000313" key="2">
    <source>
        <dbReference type="EMBL" id="CAB3410509.1"/>
    </source>
</evidence>
<feature type="region of interest" description="Disordered" evidence="1">
    <location>
        <begin position="164"/>
        <end position="232"/>
    </location>
</feature>
<accession>A0A8S1F9E6</accession>
<feature type="compositionally biased region" description="Basic and acidic residues" evidence="1">
    <location>
        <begin position="168"/>
        <end position="200"/>
    </location>
</feature>
<dbReference type="Proteomes" id="UP000494206">
    <property type="component" value="Unassembled WGS sequence"/>
</dbReference>
<proteinExistence type="predicted"/>
<comment type="caution">
    <text evidence="2">The sequence shown here is derived from an EMBL/GenBank/DDBJ whole genome shotgun (WGS) entry which is preliminary data.</text>
</comment>